<proteinExistence type="predicted"/>
<evidence type="ECO:0000313" key="2">
    <source>
        <dbReference type="EMBL" id="RSH78467.1"/>
    </source>
</evidence>
<evidence type="ECO:0000313" key="3">
    <source>
        <dbReference type="Proteomes" id="UP000279236"/>
    </source>
</evidence>
<name>A0A427XI94_9TREE</name>
<dbReference type="AlphaFoldDB" id="A0A427XI94"/>
<reference evidence="2 3" key="1">
    <citation type="submission" date="2018-11" db="EMBL/GenBank/DDBJ databases">
        <title>Genome sequence of Apiotrichum porosum DSM 27194.</title>
        <authorList>
            <person name="Aliyu H."/>
            <person name="Gorte O."/>
            <person name="Ochsenreither K."/>
        </authorList>
    </citation>
    <scope>NUCLEOTIDE SEQUENCE [LARGE SCALE GENOMIC DNA]</scope>
    <source>
        <strain evidence="2 3">DSM 27194</strain>
    </source>
</reference>
<comment type="caution">
    <text evidence="2">The sequence shown here is derived from an EMBL/GenBank/DDBJ whole genome shotgun (WGS) entry which is preliminary data.</text>
</comment>
<dbReference type="RefSeq" id="XP_028473614.1">
    <property type="nucleotide sequence ID" value="XM_028617936.1"/>
</dbReference>
<feature type="region of interest" description="Disordered" evidence="1">
    <location>
        <begin position="159"/>
        <end position="201"/>
    </location>
</feature>
<sequence length="472" mass="52546">MASTTTRLFSQSVVYLPLQWSLLRHLAKILENGGAKLASSYREQGVTIITMVFPTLEADTSMTRLLLAEYRAIALGQGRIYYLLSHQGKPSLPNPQLDKFKLSLAARRELKRKLVNSTPVAAAKPRRKRIDVLDDTTAPSSRRPKISMPMAKALNTWYTEEEKHTKKKPRTISPLTPRRPTLSVTMPPPATPSHPSPLAPKGGHIYPRPCGHIIYIPLHFSMFKWAAALIEKSGERVTTSYRDTTTTIILFAFPTLDGDAATRRILHQEYANIARVHKDGKGPKLVAIEWLHYMVASQMLNKGPSRAQVEKFLMSPIESFLSALAPSNTTSSHHKATPSNSDRSHDNNTNSLLGKRSTAITHSEISHQHHKKQPHTAVPTETSPIHLNDDGDNTADPLRNDIVAGYLASFSDCNLESSCPLYIPFTAMASTLMPSRFGIYFRLQQPTCAWLARLIAARHCLLVTSYVCTHPP</sequence>
<accession>A0A427XI94</accession>
<dbReference type="EMBL" id="RSCE01000012">
    <property type="protein sequence ID" value="RSH78467.1"/>
    <property type="molecule type" value="Genomic_DNA"/>
</dbReference>
<keyword evidence="3" id="KW-1185">Reference proteome</keyword>
<feature type="compositionally biased region" description="Polar residues" evidence="1">
    <location>
        <begin position="326"/>
        <end position="363"/>
    </location>
</feature>
<feature type="compositionally biased region" description="Pro residues" evidence="1">
    <location>
        <begin position="186"/>
        <end position="198"/>
    </location>
</feature>
<dbReference type="Proteomes" id="UP000279236">
    <property type="component" value="Unassembled WGS sequence"/>
</dbReference>
<evidence type="ECO:0008006" key="4">
    <source>
        <dbReference type="Google" id="ProtNLM"/>
    </source>
</evidence>
<evidence type="ECO:0000256" key="1">
    <source>
        <dbReference type="SAM" id="MobiDB-lite"/>
    </source>
</evidence>
<gene>
    <name evidence="2" type="ORF">EHS24_002192</name>
</gene>
<feature type="region of interest" description="Disordered" evidence="1">
    <location>
        <begin position="326"/>
        <end position="393"/>
    </location>
</feature>
<organism evidence="2 3">
    <name type="scientific">Apiotrichum porosum</name>
    <dbReference type="NCBI Taxonomy" id="105984"/>
    <lineage>
        <taxon>Eukaryota</taxon>
        <taxon>Fungi</taxon>
        <taxon>Dikarya</taxon>
        <taxon>Basidiomycota</taxon>
        <taxon>Agaricomycotina</taxon>
        <taxon>Tremellomycetes</taxon>
        <taxon>Trichosporonales</taxon>
        <taxon>Trichosporonaceae</taxon>
        <taxon>Apiotrichum</taxon>
    </lineage>
</organism>
<dbReference type="GeneID" id="39586735"/>
<protein>
    <recommendedName>
        <fullName evidence="4">BRCT domain-containing protein</fullName>
    </recommendedName>
</protein>